<gene>
    <name evidence="1" type="ORF">PV04_06626</name>
</gene>
<dbReference type="EMBL" id="KN846959">
    <property type="protein sequence ID" value="KIW67365.1"/>
    <property type="molecule type" value="Genomic_DNA"/>
</dbReference>
<reference evidence="1 2" key="1">
    <citation type="submission" date="2015-01" db="EMBL/GenBank/DDBJ databases">
        <title>The Genome Sequence of Capronia semiimmersa CBS27337.</title>
        <authorList>
            <consortium name="The Broad Institute Genomics Platform"/>
            <person name="Cuomo C."/>
            <person name="de Hoog S."/>
            <person name="Gorbushina A."/>
            <person name="Stielow B."/>
            <person name="Teixiera M."/>
            <person name="Abouelleil A."/>
            <person name="Chapman S.B."/>
            <person name="Priest M."/>
            <person name="Young S.K."/>
            <person name="Wortman J."/>
            <person name="Nusbaum C."/>
            <person name="Birren B."/>
        </authorList>
    </citation>
    <scope>NUCLEOTIDE SEQUENCE [LARGE SCALE GENOMIC DNA]</scope>
    <source>
        <strain evidence="1 2">CBS 27337</strain>
    </source>
</reference>
<keyword evidence="2" id="KW-1185">Reference proteome</keyword>
<name>A0A0D2FKU6_9EURO</name>
<dbReference type="InterPro" id="IPR053037">
    <property type="entry name" value="Pericyclase_pydY-like"/>
</dbReference>
<proteinExistence type="predicted"/>
<dbReference type="Proteomes" id="UP000054266">
    <property type="component" value="Unassembled WGS sequence"/>
</dbReference>
<protein>
    <submittedName>
        <fullName evidence="1">Uncharacterized protein</fullName>
    </submittedName>
</protein>
<evidence type="ECO:0000313" key="1">
    <source>
        <dbReference type="EMBL" id="KIW67365.1"/>
    </source>
</evidence>
<dbReference type="AlphaFoldDB" id="A0A0D2FKU6"/>
<accession>A0A0D2FKU6</accession>
<dbReference type="PANTHER" id="PTHR38115:SF1">
    <property type="entry name" value="LIPOCALIN-LIKE DOMAIN-CONTAINING PROTEIN"/>
    <property type="match status" value="1"/>
</dbReference>
<dbReference type="HOGENOM" id="CLU_088979_0_0_1"/>
<sequence length="205" mass="22938">MCLTAAMAAPPQITCTNLSGKFALNKSLSDDVDAMLELQGITWAVRKVIGLASVVLTIKEYTKDATTHIDVTTVVAGLDKTQEDRILNWQDGEHVDKIFGKCRHRSRLVKASDYHLEGPGSAEDAAFLKGENLKDGRTDSRFEVDEIVQSWVESTGDAGWKCEQIWGFETINAERRYTRRVIIWNGGKVVRTRIVYDYKGEGKRG</sequence>
<dbReference type="PANTHER" id="PTHR38115">
    <property type="entry name" value="LIPOCALIN-LIKE DOMAIN-CONTAINING PROTEIN"/>
    <property type="match status" value="1"/>
</dbReference>
<organism evidence="1 2">
    <name type="scientific">Phialophora macrospora</name>
    <dbReference type="NCBI Taxonomy" id="1851006"/>
    <lineage>
        <taxon>Eukaryota</taxon>
        <taxon>Fungi</taxon>
        <taxon>Dikarya</taxon>
        <taxon>Ascomycota</taxon>
        <taxon>Pezizomycotina</taxon>
        <taxon>Eurotiomycetes</taxon>
        <taxon>Chaetothyriomycetidae</taxon>
        <taxon>Chaetothyriales</taxon>
        <taxon>Herpotrichiellaceae</taxon>
        <taxon>Phialophora</taxon>
    </lineage>
</organism>
<evidence type="ECO:0000313" key="2">
    <source>
        <dbReference type="Proteomes" id="UP000054266"/>
    </source>
</evidence>